<proteinExistence type="predicted"/>
<gene>
    <name evidence="1" type="ORF">SAMN05443429_11211</name>
</gene>
<evidence type="ECO:0000313" key="1">
    <source>
        <dbReference type="EMBL" id="SHJ19824.1"/>
    </source>
</evidence>
<dbReference type="Proteomes" id="UP000184335">
    <property type="component" value="Unassembled WGS sequence"/>
</dbReference>
<accession>A0A1M6HCE3</accession>
<name>A0A1M6HCE3_9FLAO</name>
<reference evidence="1 2" key="1">
    <citation type="submission" date="2016-11" db="EMBL/GenBank/DDBJ databases">
        <authorList>
            <person name="Jaros S."/>
            <person name="Januszkiewicz K."/>
            <person name="Wedrychowicz H."/>
        </authorList>
    </citation>
    <scope>NUCLEOTIDE SEQUENCE [LARGE SCALE GENOMIC DNA]</scope>
    <source>
        <strain evidence="1 2">DSM 25479</strain>
    </source>
</reference>
<organism evidence="1 2">
    <name type="scientific">Cruoricaptor ignavus</name>
    <dbReference type="NCBI Taxonomy" id="1118202"/>
    <lineage>
        <taxon>Bacteria</taxon>
        <taxon>Pseudomonadati</taxon>
        <taxon>Bacteroidota</taxon>
        <taxon>Flavobacteriia</taxon>
        <taxon>Flavobacteriales</taxon>
        <taxon>Weeksellaceae</taxon>
        <taxon>Cruoricaptor</taxon>
    </lineage>
</organism>
<dbReference type="STRING" id="1118202.SAMN05443429_11211"/>
<dbReference type="OrthoDB" id="5294844at2"/>
<protein>
    <submittedName>
        <fullName evidence="1">Uncharacterized protein</fullName>
    </submittedName>
</protein>
<sequence length="71" mass="8424">MYYLSDYDYQRQQIRRNDNDEIIGYVVLADAMPGETKWIAFLPGFVFLSGIDGDNPEECAENFIEKYYKRK</sequence>
<dbReference type="AlphaFoldDB" id="A0A1M6HCE3"/>
<dbReference type="EMBL" id="FQYI01000012">
    <property type="protein sequence ID" value="SHJ19824.1"/>
    <property type="molecule type" value="Genomic_DNA"/>
</dbReference>
<keyword evidence="2" id="KW-1185">Reference proteome</keyword>
<dbReference type="RefSeq" id="WP_073180817.1">
    <property type="nucleotide sequence ID" value="NZ_FQYI01000012.1"/>
</dbReference>
<evidence type="ECO:0000313" key="2">
    <source>
        <dbReference type="Proteomes" id="UP000184335"/>
    </source>
</evidence>